<evidence type="ECO:0000256" key="4">
    <source>
        <dbReference type="ARBA" id="ARBA00021948"/>
    </source>
</evidence>
<sequence length="233" mass="25620">MQINIVQGHDPDPGPTFANVVIDTIRAFTVAHFAFLSGVRSIYLAESVEQALSFRKHHPDCLLAGEIQGLPINGFDLDNSPARIDRTPLNGRRLIQKTTNGVKAALNALNSEYVLVTGLSNARSTANFLKRVLQQHSPQAPVVQLIASHPSGDDDLACAQYIQGILNSSGGPDLEATVRRIRESEAAQKFLDPGRPEFPLEDLTYCTAELNTSFVMRVRHREGLAWIERQPIS</sequence>
<keyword evidence="5" id="KW-0378">Hydrolase</keyword>
<dbReference type="PANTHER" id="PTHR37311:SF1">
    <property type="entry name" value="2-PHOSPHOSULFOLACTATE PHOSPHATASE-RELATED"/>
    <property type="match status" value="1"/>
</dbReference>
<evidence type="ECO:0000256" key="5">
    <source>
        <dbReference type="ARBA" id="ARBA00022801"/>
    </source>
</evidence>
<keyword evidence="9" id="KW-1185">Reference proteome</keyword>
<comment type="similarity">
    <text evidence="2">Belongs to the ComB family.</text>
</comment>
<dbReference type="EMBL" id="VSDO01000006">
    <property type="protein sequence ID" value="TYA10023.1"/>
    <property type="molecule type" value="Genomic_DNA"/>
</dbReference>
<dbReference type="AlphaFoldDB" id="A0A5D0CIX6"/>
<dbReference type="Gene3D" id="3.90.1560.10">
    <property type="entry name" value="ComB-like"/>
    <property type="match status" value="1"/>
</dbReference>
<evidence type="ECO:0000256" key="6">
    <source>
        <dbReference type="ARBA" id="ARBA00022842"/>
    </source>
</evidence>
<dbReference type="GO" id="GO:0000287">
    <property type="term" value="F:magnesium ion binding"/>
    <property type="evidence" value="ECO:0007669"/>
    <property type="project" value="InterPro"/>
</dbReference>
<comment type="cofactor">
    <cofactor evidence="1">
        <name>Mg(2+)</name>
        <dbReference type="ChEBI" id="CHEBI:18420"/>
    </cofactor>
</comment>
<dbReference type="InterPro" id="IPR005238">
    <property type="entry name" value="ComB-like"/>
</dbReference>
<proteinExistence type="inferred from homology"/>
<evidence type="ECO:0000256" key="2">
    <source>
        <dbReference type="ARBA" id="ARBA00009997"/>
    </source>
</evidence>
<dbReference type="Pfam" id="PF04029">
    <property type="entry name" value="2-ph_phosp"/>
    <property type="match status" value="1"/>
</dbReference>
<accession>A0A5D0CIX6</accession>
<dbReference type="PANTHER" id="PTHR37311">
    <property type="entry name" value="2-PHOSPHOSULFOLACTATE PHOSPHATASE-RELATED"/>
    <property type="match status" value="1"/>
</dbReference>
<evidence type="ECO:0000256" key="3">
    <source>
        <dbReference type="ARBA" id="ARBA00012953"/>
    </source>
</evidence>
<organism evidence="8 9">
    <name type="scientific">Paenibacillus faecis</name>
    <dbReference type="NCBI Taxonomy" id="862114"/>
    <lineage>
        <taxon>Bacteria</taxon>
        <taxon>Bacillati</taxon>
        <taxon>Bacillota</taxon>
        <taxon>Bacilli</taxon>
        <taxon>Bacillales</taxon>
        <taxon>Paenibacillaceae</taxon>
        <taxon>Paenibacillus</taxon>
    </lineage>
</organism>
<dbReference type="Proteomes" id="UP000325218">
    <property type="component" value="Unassembled WGS sequence"/>
</dbReference>
<protein>
    <recommendedName>
        <fullName evidence="4">Probable 2-phosphosulfolactate phosphatase</fullName>
        <ecNumber evidence="3">3.1.3.71</ecNumber>
    </recommendedName>
</protein>
<comment type="caution">
    <text evidence="8">The sequence shown here is derived from an EMBL/GenBank/DDBJ whole genome shotgun (WGS) entry which is preliminary data.</text>
</comment>
<dbReference type="RefSeq" id="WP_148457594.1">
    <property type="nucleotide sequence ID" value="NZ_VSDO01000006.1"/>
</dbReference>
<dbReference type="OrthoDB" id="4913at2"/>
<comment type="catalytic activity">
    <reaction evidence="7">
        <text>(2R)-O-phospho-3-sulfolactate + H2O = (2R)-3-sulfolactate + phosphate</text>
        <dbReference type="Rhea" id="RHEA:23416"/>
        <dbReference type="ChEBI" id="CHEBI:15377"/>
        <dbReference type="ChEBI" id="CHEBI:15597"/>
        <dbReference type="ChEBI" id="CHEBI:43474"/>
        <dbReference type="ChEBI" id="CHEBI:58738"/>
        <dbReference type="EC" id="3.1.3.71"/>
    </reaction>
</comment>
<evidence type="ECO:0000313" key="9">
    <source>
        <dbReference type="Proteomes" id="UP000325218"/>
    </source>
</evidence>
<dbReference type="EC" id="3.1.3.71" evidence="3"/>
<evidence type="ECO:0000313" key="8">
    <source>
        <dbReference type="EMBL" id="TYA10023.1"/>
    </source>
</evidence>
<gene>
    <name evidence="8" type="ORF">FRY98_25800</name>
</gene>
<evidence type="ECO:0000256" key="7">
    <source>
        <dbReference type="ARBA" id="ARBA00033711"/>
    </source>
</evidence>
<name>A0A5D0CIX6_9BACL</name>
<dbReference type="InterPro" id="IPR036702">
    <property type="entry name" value="ComB-like_sf"/>
</dbReference>
<keyword evidence="6" id="KW-0460">Magnesium</keyword>
<evidence type="ECO:0000256" key="1">
    <source>
        <dbReference type="ARBA" id="ARBA00001946"/>
    </source>
</evidence>
<dbReference type="GO" id="GO:0050532">
    <property type="term" value="F:2-phosphosulfolactate phosphatase activity"/>
    <property type="evidence" value="ECO:0007669"/>
    <property type="project" value="UniProtKB-EC"/>
</dbReference>
<dbReference type="SUPFAM" id="SSF142823">
    <property type="entry name" value="ComB-like"/>
    <property type="match status" value="1"/>
</dbReference>
<dbReference type="GO" id="GO:0050545">
    <property type="term" value="F:sulfopyruvate decarboxylase activity"/>
    <property type="evidence" value="ECO:0007669"/>
    <property type="project" value="TreeGrafter"/>
</dbReference>
<reference evidence="8 9" key="1">
    <citation type="submission" date="2019-08" db="EMBL/GenBank/DDBJ databases">
        <title>Genome sequencing of Paenibacillus faecis DSM 23593(T).</title>
        <authorList>
            <person name="Kook J.-K."/>
            <person name="Park S.-N."/>
            <person name="Lim Y.K."/>
        </authorList>
    </citation>
    <scope>NUCLEOTIDE SEQUENCE [LARGE SCALE GENOMIC DNA]</scope>
    <source>
        <strain evidence="8 9">DSM 23593</strain>
    </source>
</reference>